<dbReference type="GO" id="GO:0007169">
    <property type="term" value="P:cell surface receptor protein tyrosine kinase signaling pathway"/>
    <property type="evidence" value="ECO:0007669"/>
    <property type="project" value="TreeGrafter"/>
</dbReference>
<dbReference type="GO" id="GO:0005886">
    <property type="term" value="C:plasma membrane"/>
    <property type="evidence" value="ECO:0007669"/>
    <property type="project" value="TreeGrafter"/>
</dbReference>
<evidence type="ECO:0000256" key="9">
    <source>
        <dbReference type="SAM" id="MobiDB-lite"/>
    </source>
</evidence>
<dbReference type="Proteomes" id="UP000887568">
    <property type="component" value="Unplaced"/>
</dbReference>
<keyword evidence="13" id="KW-1185">Reference proteome</keyword>
<keyword evidence="6 10" id="KW-0472">Membrane</keyword>
<reference evidence="12" key="1">
    <citation type="submission" date="2022-11" db="UniProtKB">
        <authorList>
            <consortium name="EnsemblMetazoa"/>
        </authorList>
    </citation>
    <scope>IDENTIFICATION</scope>
</reference>
<dbReference type="OMA" id="YRYRTCD"/>
<evidence type="ECO:0000313" key="13">
    <source>
        <dbReference type="Proteomes" id="UP000887568"/>
    </source>
</evidence>
<organism evidence="12 13">
    <name type="scientific">Patiria miniata</name>
    <name type="common">Bat star</name>
    <name type="synonym">Asterina miniata</name>
    <dbReference type="NCBI Taxonomy" id="46514"/>
    <lineage>
        <taxon>Eukaryota</taxon>
        <taxon>Metazoa</taxon>
        <taxon>Echinodermata</taxon>
        <taxon>Eleutherozoa</taxon>
        <taxon>Asterozoa</taxon>
        <taxon>Asteroidea</taxon>
        <taxon>Valvatacea</taxon>
        <taxon>Valvatida</taxon>
        <taxon>Asterinidae</taxon>
        <taxon>Patiria</taxon>
    </lineage>
</organism>
<dbReference type="GO" id="GO:0043235">
    <property type="term" value="C:receptor complex"/>
    <property type="evidence" value="ECO:0007669"/>
    <property type="project" value="TreeGrafter"/>
</dbReference>
<evidence type="ECO:0000256" key="4">
    <source>
        <dbReference type="ARBA" id="ARBA00022777"/>
    </source>
</evidence>
<feature type="region of interest" description="Disordered" evidence="9">
    <location>
        <begin position="399"/>
        <end position="547"/>
    </location>
</feature>
<feature type="compositionally biased region" description="Low complexity" evidence="9">
    <location>
        <begin position="677"/>
        <end position="696"/>
    </location>
</feature>
<dbReference type="OrthoDB" id="10068185at2759"/>
<dbReference type="PROSITE" id="PS00109">
    <property type="entry name" value="PROTEIN_KINASE_TYR"/>
    <property type="match status" value="1"/>
</dbReference>
<keyword evidence="10" id="KW-0812">Transmembrane</keyword>
<dbReference type="InterPro" id="IPR000884">
    <property type="entry name" value="TSP1_rpt"/>
</dbReference>
<keyword evidence="8" id="KW-1015">Disulfide bond</keyword>
<evidence type="ECO:0000256" key="7">
    <source>
        <dbReference type="ARBA" id="ARBA00023137"/>
    </source>
</evidence>
<dbReference type="EnsemblMetazoa" id="XM_038200037.1">
    <property type="protein sequence ID" value="XP_038055965.1"/>
    <property type="gene ID" value="LOC119727955"/>
</dbReference>
<protein>
    <recommendedName>
        <fullName evidence="11">Protein kinase domain-containing protein</fullName>
    </recommendedName>
</protein>
<dbReference type="FunFam" id="1.10.510.10:FF:001512">
    <property type="entry name" value="Receptor tyrosine-protein kinase erbB-2"/>
    <property type="match status" value="1"/>
</dbReference>
<name>A0A913ZXE0_PATMI</name>
<dbReference type="GeneID" id="119727955"/>
<dbReference type="SUPFAM" id="SSF82895">
    <property type="entry name" value="TSP-1 type 1 repeat"/>
    <property type="match status" value="4"/>
</dbReference>
<dbReference type="Gene3D" id="2.20.100.10">
    <property type="entry name" value="Thrombospondin type-1 (TSP1) repeat"/>
    <property type="match status" value="5"/>
</dbReference>
<dbReference type="InterPro" id="IPR008266">
    <property type="entry name" value="Tyr_kinase_AS"/>
</dbReference>
<sequence length="1148" mass="121940">SAVDGQWSDWGAWLPCSQTCAGGIRGRFRKCNNPPPSGDGLNCTGYAFQQGACNTHACPVDGGWTDFGSWEPCSVSCGGGITYRRKTCTDPAPAHGGANCTGIGVENSTCGNITCPIHGGWGSWGDWTLCNTDCYKYRYRTCDNPPPEHGGDDCPGEGRKTGACSLVDCPVDGNWGAWTEHSCDSTCRGRKTRRCDDPPPLRGGKPCEGISDDSYGPCRGFDCVRNGEWTEWSPWSPCSQTCARGNMTRSRTCTNPAPRNGGKPCPTEDDSEQITSCFKQTCPVPLGYVRKVTRQGMDINFGLILGVIFGSMGGFILILLIVLGIRKHQLIKKRNKLIEEREKSKLYKEAADMSIIPEGKKSADAKLRRQQLKAKLKKNGRFGETVPLLDYGLDTEDRAFSSMSSRPGSAVSRPGSAVSRPGSAVSRPGSAVSRPGTATSRPGTASSRPGSARRRASTPSRPGTASSKPPHTESNRRSSDTAVPRTPDIAVSISETGVVTNQLPTTAGKDAASAKLKPAEPTQPATTQRVSMLRTPRPESTRPDTSLRVDTPMMMAGLKQLDAQLQEMAGCQVEHSKAAGADGGFGGIGQLMGDAGGAVAAGNTEAALAALAREALVTQHNTGKSSGGGLANLDQAMQGKKPTNQPPTTVAAAGAKSLNEAMTGTKGARVKQFAQPQAAAGGMTMTQATAGKGAQQPPTKPQRGPAAGVTVQQAMSGKTGAQGGHAQQVSPRGGVTMEQALTGGKAAGNSPRGASGITVEQAMAGKQGAQPPTGAKPKSPRGAITMEQATAGKGPQAAGGGGGYKTLEQAASGKGKGATAPRSQNKPALQREKSEVDEINENFWEVPKESIQLVSTVAMGTYGPVWRGKAWDIHGRDGMTLVTIKELKQPVSGVVKAAFMKELEVMKSLQKHPYVVNLLGCCTFYDPVTMVFEYAPHGSLLDHLRKNRPHSPGGKTPSSGEIVTFAMQVAKGMAYLSRQKVVHGDLTTRNILLGQRMVCKVSNATRVRNVVENVAEGRLGIRWMSPESICASVYTTMSDIWSFGVLTWEIVTYGSTPYPGMSAREVSNRLKVGHRMERPAHCSLELYSVMQACWDDNPKKRPSFRTLSLDLEKLLANGKTDHIDASKYDKTKYKDLDDLRPHTPGTVK</sequence>
<dbReference type="SMART" id="SM00209">
    <property type="entry name" value="TSP1"/>
    <property type="match status" value="5"/>
</dbReference>
<dbReference type="GO" id="GO:0030182">
    <property type="term" value="P:neuron differentiation"/>
    <property type="evidence" value="ECO:0007669"/>
    <property type="project" value="UniProtKB-ARBA"/>
</dbReference>
<dbReference type="PANTHER" id="PTHR24416">
    <property type="entry name" value="TYROSINE-PROTEIN KINASE RECEPTOR"/>
    <property type="match status" value="1"/>
</dbReference>
<keyword evidence="10" id="KW-1133">Transmembrane helix</keyword>
<evidence type="ECO:0000256" key="1">
    <source>
        <dbReference type="ARBA" id="ARBA00004308"/>
    </source>
</evidence>
<dbReference type="PROSITE" id="PS50011">
    <property type="entry name" value="PROTEIN_KINASE_DOM"/>
    <property type="match status" value="1"/>
</dbReference>
<keyword evidence="3" id="KW-0547">Nucleotide-binding</keyword>
<dbReference type="Gene3D" id="1.10.510.10">
    <property type="entry name" value="Transferase(Phosphotransferase) domain 1"/>
    <property type="match status" value="1"/>
</dbReference>
<dbReference type="FunFam" id="2.20.100.10:FF:000080">
    <property type="entry name" value="SCO-spondin"/>
    <property type="match status" value="1"/>
</dbReference>
<dbReference type="AlphaFoldDB" id="A0A913ZXE0"/>
<keyword evidence="2" id="KW-0808">Transferase</keyword>
<evidence type="ECO:0000256" key="3">
    <source>
        <dbReference type="ARBA" id="ARBA00022741"/>
    </source>
</evidence>
<dbReference type="InterPro" id="IPR011009">
    <property type="entry name" value="Kinase-like_dom_sf"/>
</dbReference>
<comment type="subcellular location">
    <subcellularLocation>
        <location evidence="1">Endomembrane system</location>
    </subcellularLocation>
</comment>
<feature type="region of interest" description="Disordered" evidence="9">
    <location>
        <begin position="621"/>
        <end position="650"/>
    </location>
</feature>
<evidence type="ECO:0000256" key="2">
    <source>
        <dbReference type="ARBA" id="ARBA00022679"/>
    </source>
</evidence>
<dbReference type="InterPro" id="IPR036383">
    <property type="entry name" value="TSP1_rpt_sf"/>
</dbReference>
<dbReference type="Pfam" id="PF07714">
    <property type="entry name" value="PK_Tyr_Ser-Thr"/>
    <property type="match status" value="1"/>
</dbReference>
<evidence type="ECO:0000313" key="12">
    <source>
        <dbReference type="EnsemblMetazoa" id="XP_038055965.1"/>
    </source>
</evidence>
<dbReference type="GO" id="GO:0050793">
    <property type="term" value="P:regulation of developmental process"/>
    <property type="evidence" value="ECO:0007669"/>
    <property type="project" value="UniProtKB-ARBA"/>
</dbReference>
<evidence type="ECO:0000256" key="5">
    <source>
        <dbReference type="ARBA" id="ARBA00022840"/>
    </source>
</evidence>
<proteinExistence type="predicted"/>
<dbReference type="GO" id="GO:0012505">
    <property type="term" value="C:endomembrane system"/>
    <property type="evidence" value="ECO:0007669"/>
    <property type="project" value="UniProtKB-SubCell"/>
</dbReference>
<dbReference type="Pfam" id="PF00090">
    <property type="entry name" value="TSP_1"/>
    <property type="match status" value="4"/>
</dbReference>
<accession>A0A913ZXE0</accession>
<dbReference type="InterPro" id="IPR050122">
    <property type="entry name" value="RTK"/>
</dbReference>
<keyword evidence="5" id="KW-0067">ATP-binding</keyword>
<evidence type="ECO:0000256" key="6">
    <source>
        <dbReference type="ARBA" id="ARBA00023136"/>
    </source>
</evidence>
<dbReference type="RefSeq" id="XP_038055965.1">
    <property type="nucleotide sequence ID" value="XM_038200037.1"/>
</dbReference>
<dbReference type="GO" id="GO:0004714">
    <property type="term" value="F:transmembrane receptor protein tyrosine kinase activity"/>
    <property type="evidence" value="ECO:0007669"/>
    <property type="project" value="TreeGrafter"/>
</dbReference>
<feature type="region of interest" description="Disordered" evidence="9">
    <location>
        <begin position="791"/>
        <end position="835"/>
    </location>
</feature>
<dbReference type="InterPro" id="IPR001245">
    <property type="entry name" value="Ser-Thr/Tyr_kinase_cat_dom"/>
</dbReference>
<dbReference type="Gene3D" id="3.30.200.20">
    <property type="entry name" value="Phosphorylase Kinase, domain 1"/>
    <property type="match status" value="1"/>
</dbReference>
<dbReference type="PRINTS" id="PR00109">
    <property type="entry name" value="TYRKINASE"/>
</dbReference>
<feature type="transmembrane region" description="Helical" evidence="10">
    <location>
        <begin position="301"/>
        <end position="325"/>
    </location>
</feature>
<feature type="domain" description="Protein kinase" evidence="11">
    <location>
        <begin position="851"/>
        <end position="1115"/>
    </location>
</feature>
<evidence type="ECO:0000256" key="10">
    <source>
        <dbReference type="SAM" id="Phobius"/>
    </source>
</evidence>
<dbReference type="GO" id="GO:0005524">
    <property type="term" value="F:ATP binding"/>
    <property type="evidence" value="ECO:0007669"/>
    <property type="project" value="UniProtKB-KW"/>
</dbReference>
<dbReference type="PROSITE" id="PS50092">
    <property type="entry name" value="TSP1"/>
    <property type="match status" value="4"/>
</dbReference>
<feature type="compositionally biased region" description="Basic and acidic residues" evidence="9">
    <location>
        <begin position="536"/>
        <end position="547"/>
    </location>
</feature>
<keyword evidence="7" id="KW-0829">Tyrosine-protein kinase</keyword>
<dbReference type="FunFam" id="2.20.100.10:FF:000001">
    <property type="entry name" value="semaphorin-5A isoform X1"/>
    <property type="match status" value="3"/>
</dbReference>
<feature type="region of interest" description="Disordered" evidence="9">
    <location>
        <begin position="676"/>
        <end position="731"/>
    </location>
</feature>
<feature type="compositionally biased region" description="Polar residues" evidence="9">
    <location>
        <begin position="493"/>
        <end position="505"/>
    </location>
</feature>
<dbReference type="PANTHER" id="PTHR24416:SF621">
    <property type="entry name" value="TYROSINE KINASE RECEPTOR CAD96CA"/>
    <property type="match status" value="1"/>
</dbReference>
<feature type="compositionally biased region" description="Basic and acidic residues" evidence="9">
    <location>
        <begin position="470"/>
        <end position="479"/>
    </location>
</feature>
<evidence type="ECO:0000256" key="8">
    <source>
        <dbReference type="ARBA" id="ARBA00023157"/>
    </source>
</evidence>
<dbReference type="SUPFAM" id="SSF56112">
    <property type="entry name" value="Protein kinase-like (PK-like)"/>
    <property type="match status" value="1"/>
</dbReference>
<dbReference type="CDD" id="cd00192">
    <property type="entry name" value="PTKc"/>
    <property type="match status" value="1"/>
</dbReference>
<keyword evidence="4" id="KW-0418">Kinase</keyword>
<dbReference type="GO" id="GO:0048468">
    <property type="term" value="P:cell development"/>
    <property type="evidence" value="ECO:0007669"/>
    <property type="project" value="UniProtKB-ARBA"/>
</dbReference>
<dbReference type="InterPro" id="IPR000719">
    <property type="entry name" value="Prot_kinase_dom"/>
</dbReference>
<evidence type="ECO:0000259" key="11">
    <source>
        <dbReference type="PROSITE" id="PS50011"/>
    </source>
</evidence>